<gene>
    <name evidence="1" type="ORF">HK415_18320</name>
</gene>
<dbReference type="RefSeq" id="WP_171561724.1">
    <property type="nucleotide sequence ID" value="NZ_JABFCS010000001.1"/>
</dbReference>
<proteinExistence type="predicted"/>
<dbReference type="Proteomes" id="UP000552954">
    <property type="component" value="Unassembled WGS sequence"/>
</dbReference>
<dbReference type="AlphaFoldDB" id="A0A849KS59"/>
<comment type="caution">
    <text evidence="1">The sequence shown here is derived from an EMBL/GenBank/DDBJ whole genome shotgun (WGS) entry which is preliminary data.</text>
</comment>
<dbReference type="EMBL" id="JABFCS010000001">
    <property type="protein sequence ID" value="NNU44689.1"/>
    <property type="molecule type" value="Genomic_DNA"/>
</dbReference>
<accession>A0A849KS59</accession>
<evidence type="ECO:0000313" key="2">
    <source>
        <dbReference type="Proteomes" id="UP000552954"/>
    </source>
</evidence>
<sequence>MKPLWTQTLAWIAAVLAAVLLALANPDGLGLHLDGGFSQGASTPR</sequence>
<name>A0A849KS59_9BURK</name>
<reference evidence="1 2" key="2">
    <citation type="submission" date="2020-06" db="EMBL/GenBank/DDBJ databases">
        <title>Ramlibacter rhizophilus sp. nov., isolated from rhizosphere soil of national flower Mugunghwa from South Korea.</title>
        <authorList>
            <person name="Zheng-Fei Y."/>
            <person name="Huan T."/>
        </authorList>
    </citation>
    <scope>NUCLEOTIDE SEQUENCE [LARGE SCALE GENOMIC DNA]</scope>
    <source>
        <strain evidence="1 2">B156</strain>
    </source>
</reference>
<keyword evidence="2" id="KW-1185">Reference proteome</keyword>
<reference evidence="1 2" key="1">
    <citation type="submission" date="2020-05" db="EMBL/GenBank/DDBJ databases">
        <authorList>
            <person name="Khan S.A."/>
            <person name="Jeon C.O."/>
            <person name="Chun B.H."/>
        </authorList>
    </citation>
    <scope>NUCLEOTIDE SEQUENCE [LARGE SCALE GENOMIC DNA]</scope>
    <source>
        <strain evidence="1 2">B156</strain>
    </source>
</reference>
<evidence type="ECO:0000313" key="1">
    <source>
        <dbReference type="EMBL" id="NNU44689.1"/>
    </source>
</evidence>
<organism evidence="1 2">
    <name type="scientific">Ramlibacter montanisoli</name>
    <dbReference type="NCBI Taxonomy" id="2732512"/>
    <lineage>
        <taxon>Bacteria</taxon>
        <taxon>Pseudomonadati</taxon>
        <taxon>Pseudomonadota</taxon>
        <taxon>Betaproteobacteria</taxon>
        <taxon>Burkholderiales</taxon>
        <taxon>Comamonadaceae</taxon>
        <taxon>Ramlibacter</taxon>
    </lineage>
</organism>
<protein>
    <submittedName>
        <fullName evidence="1">Uncharacterized protein</fullName>
    </submittedName>
</protein>